<sequence>MKPALYEKYPDLFDYLVEKTRHVTAPMSVSLLTKEYVKDTGSREILDTLNHRIYSFRSKLSQLDNYDTVTRVKLLFALSGPVDLQFLREIRKGAKVDIDNQRRITRYISNNNLLRLEGDHRNGAKGKVFYVERKRRSTRRKDSEDTGDESGEGNEVAVSKNGETRTASGRIVKKPRLYIDQLAASYSALTAKQTKGTVNNGRFILYDDTGDSRTALLPEELEERRKNIDMMKIIKEEENDEEVTSPAQQTFSHILKSKIDNFKSPSLLSLPLKPAPESKPLIQKHVVSHMIIPKFETSKIITQTRAAQSKTANINDFLKPLRNMIEILNSSVLSNLQKRLDRRVSEFDANDLRIPNSVIQEAFEASLRLITKHATSSISNENSTRFKEFLLIFQMTTCHFTSSDYSEFQKWLKKACHDSRRLNKRISFEKIRLGLEFGIDYVLP</sequence>
<proteinExistence type="predicted"/>
<dbReference type="eggNOG" id="ENOG502TK08">
    <property type="taxonomic scope" value="Eukaryota"/>
</dbReference>
<dbReference type="SMART" id="SM00583">
    <property type="entry name" value="SPK"/>
    <property type="match status" value="1"/>
</dbReference>
<dbReference type="PANTHER" id="PTHR23362">
    <property type="entry name" value="L-PLASTIN-RELATED"/>
    <property type="match status" value="1"/>
</dbReference>
<dbReference type="AlphaFoldDB" id="A0A1I7T0A8"/>
<protein>
    <submittedName>
        <fullName evidence="4">SPK domain-containing protein</fullName>
    </submittedName>
</protein>
<name>A0A1I7T0A8_9PELO</name>
<dbReference type="InterPro" id="IPR006570">
    <property type="entry name" value="SPK_dom"/>
</dbReference>
<feature type="domain" description="SPK" evidence="2">
    <location>
        <begin position="8"/>
        <end position="118"/>
    </location>
</feature>
<reference evidence="4" key="1">
    <citation type="submission" date="2016-11" db="UniProtKB">
        <authorList>
            <consortium name="WormBaseParasite"/>
        </authorList>
    </citation>
    <scope>IDENTIFICATION</scope>
</reference>
<evidence type="ECO:0000259" key="2">
    <source>
        <dbReference type="SMART" id="SM00583"/>
    </source>
</evidence>
<dbReference type="PANTHER" id="PTHR23362:SF8">
    <property type="entry name" value="SPK DOMAIN-CONTAINING PROTEIN"/>
    <property type="match status" value="1"/>
</dbReference>
<dbReference type="Pfam" id="PF04435">
    <property type="entry name" value="SPK"/>
    <property type="match status" value="1"/>
</dbReference>
<dbReference type="Proteomes" id="UP000095282">
    <property type="component" value="Unplaced"/>
</dbReference>
<keyword evidence="3" id="KW-1185">Reference proteome</keyword>
<evidence type="ECO:0000256" key="1">
    <source>
        <dbReference type="SAM" id="MobiDB-lite"/>
    </source>
</evidence>
<dbReference type="InterPro" id="IPR053315">
    <property type="entry name" value="Peptidase_C14A"/>
</dbReference>
<evidence type="ECO:0000313" key="3">
    <source>
        <dbReference type="Proteomes" id="UP000095282"/>
    </source>
</evidence>
<dbReference type="WBParaSite" id="Csp11.Scaffold441.g1183.t1">
    <property type="protein sequence ID" value="Csp11.Scaffold441.g1183.t1"/>
    <property type="gene ID" value="Csp11.Scaffold441.g1183"/>
</dbReference>
<feature type="region of interest" description="Disordered" evidence="1">
    <location>
        <begin position="127"/>
        <end position="167"/>
    </location>
</feature>
<organism evidence="3 4">
    <name type="scientific">Caenorhabditis tropicalis</name>
    <dbReference type="NCBI Taxonomy" id="1561998"/>
    <lineage>
        <taxon>Eukaryota</taxon>
        <taxon>Metazoa</taxon>
        <taxon>Ecdysozoa</taxon>
        <taxon>Nematoda</taxon>
        <taxon>Chromadorea</taxon>
        <taxon>Rhabditida</taxon>
        <taxon>Rhabditina</taxon>
        <taxon>Rhabditomorpha</taxon>
        <taxon>Rhabditoidea</taxon>
        <taxon>Rhabditidae</taxon>
        <taxon>Peloderinae</taxon>
        <taxon>Caenorhabditis</taxon>
    </lineage>
</organism>
<accession>A0A1I7T0A8</accession>
<evidence type="ECO:0000313" key="4">
    <source>
        <dbReference type="WBParaSite" id="Csp11.Scaffold441.g1183.t1"/>
    </source>
</evidence>